<dbReference type="Proteomes" id="UP001501265">
    <property type="component" value="Unassembled WGS sequence"/>
</dbReference>
<dbReference type="RefSeq" id="WP_345622595.1">
    <property type="nucleotide sequence ID" value="NZ_BAABIG010000056.1"/>
</dbReference>
<organism evidence="2 3">
    <name type="scientific">Streptomyces ziwulingensis</name>
    <dbReference type="NCBI Taxonomy" id="1045501"/>
    <lineage>
        <taxon>Bacteria</taxon>
        <taxon>Bacillati</taxon>
        <taxon>Actinomycetota</taxon>
        <taxon>Actinomycetes</taxon>
        <taxon>Kitasatosporales</taxon>
        <taxon>Streptomycetaceae</taxon>
        <taxon>Streptomyces</taxon>
    </lineage>
</organism>
<evidence type="ECO:0000313" key="3">
    <source>
        <dbReference type="Proteomes" id="UP001501265"/>
    </source>
</evidence>
<reference evidence="3" key="1">
    <citation type="journal article" date="2019" name="Int. J. Syst. Evol. Microbiol.">
        <title>The Global Catalogue of Microorganisms (GCM) 10K type strain sequencing project: providing services to taxonomists for standard genome sequencing and annotation.</title>
        <authorList>
            <consortium name="The Broad Institute Genomics Platform"/>
            <consortium name="The Broad Institute Genome Sequencing Center for Infectious Disease"/>
            <person name="Wu L."/>
            <person name="Ma J."/>
        </authorList>
    </citation>
    <scope>NUCLEOTIDE SEQUENCE [LARGE SCALE GENOMIC DNA]</scope>
    <source>
        <strain evidence="3">JCM 18081</strain>
    </source>
</reference>
<keyword evidence="3" id="KW-1185">Reference proteome</keyword>
<dbReference type="EMBL" id="BAABIG010000056">
    <property type="protein sequence ID" value="GAA4813812.1"/>
    <property type="molecule type" value="Genomic_DNA"/>
</dbReference>
<sequence length="70" mass="7545">MASSARAALSEAIEQYGVNGRLLVFHDPGDPFGTAEEWADRPPYGGDQGGRSRLREKVAQANARSRGETL</sequence>
<accession>A0ABP9CQA4</accession>
<evidence type="ECO:0000313" key="2">
    <source>
        <dbReference type="EMBL" id="GAA4813812.1"/>
    </source>
</evidence>
<gene>
    <name evidence="2" type="ORF">GCM10023220_51790</name>
</gene>
<feature type="region of interest" description="Disordered" evidence="1">
    <location>
        <begin position="29"/>
        <end position="70"/>
    </location>
</feature>
<proteinExistence type="predicted"/>
<evidence type="ECO:0000256" key="1">
    <source>
        <dbReference type="SAM" id="MobiDB-lite"/>
    </source>
</evidence>
<name>A0ABP9CQA4_9ACTN</name>
<comment type="caution">
    <text evidence="2">The sequence shown here is derived from an EMBL/GenBank/DDBJ whole genome shotgun (WGS) entry which is preliminary data.</text>
</comment>
<protein>
    <submittedName>
        <fullName evidence="2">Uncharacterized protein</fullName>
    </submittedName>
</protein>